<dbReference type="EMBL" id="OZ034822">
    <property type="protein sequence ID" value="CAL1413260.1"/>
    <property type="molecule type" value="Genomic_DNA"/>
</dbReference>
<protein>
    <submittedName>
        <fullName evidence="1">Uncharacterized protein</fullName>
    </submittedName>
</protein>
<proteinExistence type="predicted"/>
<accession>A0AAV2GVE9</accession>
<dbReference type="AlphaFoldDB" id="A0AAV2GVE9"/>
<sequence>MDYSQGTLIPFRALHHHRCNSPTMKPSHSECSSAPGAKYRDLCKAAGYGFLPFFFFFVDRVGYGCCDLVQPDPEKFFVSQDADARTTTYIFTRVSFAISKTISSARAKMPKFQNYYLQWKG</sequence>
<dbReference type="Proteomes" id="UP001497516">
    <property type="component" value="Chromosome 9"/>
</dbReference>
<reference evidence="1 2" key="1">
    <citation type="submission" date="2024-04" db="EMBL/GenBank/DDBJ databases">
        <authorList>
            <person name="Fracassetti M."/>
        </authorList>
    </citation>
    <scope>NUCLEOTIDE SEQUENCE [LARGE SCALE GENOMIC DNA]</scope>
</reference>
<keyword evidence="2" id="KW-1185">Reference proteome</keyword>
<gene>
    <name evidence="1" type="ORF">LTRI10_LOCUS52506</name>
</gene>
<name>A0AAV2GVE9_9ROSI</name>
<evidence type="ECO:0000313" key="2">
    <source>
        <dbReference type="Proteomes" id="UP001497516"/>
    </source>
</evidence>
<evidence type="ECO:0000313" key="1">
    <source>
        <dbReference type="EMBL" id="CAL1413260.1"/>
    </source>
</evidence>
<organism evidence="1 2">
    <name type="scientific">Linum trigynum</name>
    <dbReference type="NCBI Taxonomy" id="586398"/>
    <lineage>
        <taxon>Eukaryota</taxon>
        <taxon>Viridiplantae</taxon>
        <taxon>Streptophyta</taxon>
        <taxon>Embryophyta</taxon>
        <taxon>Tracheophyta</taxon>
        <taxon>Spermatophyta</taxon>
        <taxon>Magnoliopsida</taxon>
        <taxon>eudicotyledons</taxon>
        <taxon>Gunneridae</taxon>
        <taxon>Pentapetalae</taxon>
        <taxon>rosids</taxon>
        <taxon>fabids</taxon>
        <taxon>Malpighiales</taxon>
        <taxon>Linaceae</taxon>
        <taxon>Linum</taxon>
    </lineage>
</organism>